<dbReference type="EMBL" id="CACVBM020001385">
    <property type="protein sequence ID" value="CAA7048382.1"/>
    <property type="molecule type" value="Genomic_DNA"/>
</dbReference>
<evidence type="ECO:0000313" key="1">
    <source>
        <dbReference type="EMBL" id="CAA7048382.1"/>
    </source>
</evidence>
<comment type="caution">
    <text evidence="1">The sequence shown here is derived from an EMBL/GenBank/DDBJ whole genome shotgun (WGS) entry which is preliminary data.</text>
</comment>
<dbReference type="AlphaFoldDB" id="A0A6D2K5M5"/>
<proteinExistence type="predicted"/>
<organism evidence="1 2">
    <name type="scientific">Microthlaspi erraticum</name>
    <dbReference type="NCBI Taxonomy" id="1685480"/>
    <lineage>
        <taxon>Eukaryota</taxon>
        <taxon>Viridiplantae</taxon>
        <taxon>Streptophyta</taxon>
        <taxon>Embryophyta</taxon>
        <taxon>Tracheophyta</taxon>
        <taxon>Spermatophyta</taxon>
        <taxon>Magnoliopsida</taxon>
        <taxon>eudicotyledons</taxon>
        <taxon>Gunneridae</taxon>
        <taxon>Pentapetalae</taxon>
        <taxon>rosids</taxon>
        <taxon>malvids</taxon>
        <taxon>Brassicales</taxon>
        <taxon>Brassicaceae</taxon>
        <taxon>Coluteocarpeae</taxon>
        <taxon>Microthlaspi</taxon>
    </lineage>
</organism>
<keyword evidence="2" id="KW-1185">Reference proteome</keyword>
<name>A0A6D2K5M5_9BRAS</name>
<dbReference type="Proteomes" id="UP000467841">
    <property type="component" value="Unassembled WGS sequence"/>
</dbReference>
<sequence>MQHRFQNKKGRTKGDGPIEIGLWDGGARLRAPFCTRQSWCNPFDRQVWRVSESRPEVRCQLNGPNLRALLRRATPTLVPFRSKCSITL</sequence>
<accession>A0A6D2K5M5</accession>
<reference evidence="1" key="1">
    <citation type="submission" date="2020-01" db="EMBL/GenBank/DDBJ databases">
        <authorList>
            <person name="Mishra B."/>
        </authorList>
    </citation>
    <scope>NUCLEOTIDE SEQUENCE [LARGE SCALE GENOMIC DNA]</scope>
</reference>
<gene>
    <name evidence="1" type="ORF">MERR_LOCUS35617</name>
</gene>
<protein>
    <submittedName>
        <fullName evidence="1">Uncharacterized protein</fullName>
    </submittedName>
</protein>
<evidence type="ECO:0000313" key="2">
    <source>
        <dbReference type="Proteomes" id="UP000467841"/>
    </source>
</evidence>